<accession>A0ABR0AA10</accession>
<dbReference type="Proteomes" id="UP001234178">
    <property type="component" value="Unassembled WGS sequence"/>
</dbReference>
<name>A0ABR0AA10_9CRUS</name>
<evidence type="ECO:0000313" key="2">
    <source>
        <dbReference type="Proteomes" id="UP001234178"/>
    </source>
</evidence>
<proteinExistence type="predicted"/>
<gene>
    <name evidence="1" type="ORF">OUZ56_007459</name>
</gene>
<keyword evidence="2" id="KW-1185">Reference proteome</keyword>
<comment type="caution">
    <text evidence="1">The sequence shown here is derived from an EMBL/GenBank/DDBJ whole genome shotgun (WGS) entry which is preliminary data.</text>
</comment>
<reference evidence="1 2" key="1">
    <citation type="journal article" date="2023" name="Nucleic Acids Res.">
        <title>The hologenome of Daphnia magna reveals possible DNA methylation and microbiome-mediated evolution of the host genome.</title>
        <authorList>
            <person name="Chaturvedi A."/>
            <person name="Li X."/>
            <person name="Dhandapani V."/>
            <person name="Marshall H."/>
            <person name="Kissane S."/>
            <person name="Cuenca-Cambronero M."/>
            <person name="Asole G."/>
            <person name="Calvet F."/>
            <person name="Ruiz-Romero M."/>
            <person name="Marangio P."/>
            <person name="Guigo R."/>
            <person name="Rago D."/>
            <person name="Mirbahai L."/>
            <person name="Eastwood N."/>
            <person name="Colbourne J.K."/>
            <person name="Zhou J."/>
            <person name="Mallon E."/>
            <person name="Orsini L."/>
        </authorList>
    </citation>
    <scope>NUCLEOTIDE SEQUENCE [LARGE SCALE GENOMIC DNA]</scope>
    <source>
        <strain evidence="1">LRV0_1</strain>
    </source>
</reference>
<sequence length="59" mass="6295">MPGIIVFQRRWGVGSDDLVVPGISLTLIHAICLVLRSRKTNGLDKPINLPVLCGKKGGA</sequence>
<evidence type="ECO:0000313" key="1">
    <source>
        <dbReference type="EMBL" id="KAK4021972.1"/>
    </source>
</evidence>
<dbReference type="EMBL" id="JAOYFB010000037">
    <property type="protein sequence ID" value="KAK4021972.1"/>
    <property type="molecule type" value="Genomic_DNA"/>
</dbReference>
<protein>
    <submittedName>
        <fullName evidence="1">Uncharacterized protein</fullName>
    </submittedName>
</protein>
<organism evidence="1 2">
    <name type="scientific">Daphnia magna</name>
    <dbReference type="NCBI Taxonomy" id="35525"/>
    <lineage>
        <taxon>Eukaryota</taxon>
        <taxon>Metazoa</taxon>
        <taxon>Ecdysozoa</taxon>
        <taxon>Arthropoda</taxon>
        <taxon>Crustacea</taxon>
        <taxon>Branchiopoda</taxon>
        <taxon>Diplostraca</taxon>
        <taxon>Cladocera</taxon>
        <taxon>Anomopoda</taxon>
        <taxon>Daphniidae</taxon>
        <taxon>Daphnia</taxon>
    </lineage>
</organism>